<evidence type="ECO:0000313" key="1">
    <source>
        <dbReference type="EMBL" id="CDW30708.1"/>
    </source>
</evidence>
<protein>
    <submittedName>
        <fullName evidence="1">Uncharacterized protein</fullName>
    </submittedName>
</protein>
<proteinExistence type="predicted"/>
<sequence>MAVGVQSVKRLIQKCPHKALSTNFFFYSLVDLRGLTFLTEPFFLYKVSDLLTA</sequence>
<dbReference type="EMBL" id="HACA01013347">
    <property type="protein sequence ID" value="CDW30708.1"/>
    <property type="molecule type" value="Transcribed_RNA"/>
</dbReference>
<dbReference type="AlphaFoldDB" id="A0A0K2TXI7"/>
<organism evidence="1">
    <name type="scientific">Lepeophtheirus salmonis</name>
    <name type="common">Salmon louse</name>
    <name type="synonym">Caligus salmonis</name>
    <dbReference type="NCBI Taxonomy" id="72036"/>
    <lineage>
        <taxon>Eukaryota</taxon>
        <taxon>Metazoa</taxon>
        <taxon>Ecdysozoa</taxon>
        <taxon>Arthropoda</taxon>
        <taxon>Crustacea</taxon>
        <taxon>Multicrustacea</taxon>
        <taxon>Hexanauplia</taxon>
        <taxon>Copepoda</taxon>
        <taxon>Siphonostomatoida</taxon>
        <taxon>Caligidae</taxon>
        <taxon>Lepeophtheirus</taxon>
    </lineage>
</organism>
<name>A0A0K2TXI7_LEPSM</name>
<accession>A0A0K2TXI7</accession>
<reference evidence="1" key="1">
    <citation type="submission" date="2014-05" db="EMBL/GenBank/DDBJ databases">
        <authorList>
            <person name="Chronopoulou M."/>
        </authorList>
    </citation>
    <scope>NUCLEOTIDE SEQUENCE</scope>
    <source>
        <tissue evidence="1">Whole organism</tissue>
    </source>
</reference>